<evidence type="ECO:0000313" key="3">
    <source>
        <dbReference type="Proteomes" id="UP000578569"/>
    </source>
</evidence>
<accession>A0A839Z1H2</accession>
<dbReference type="Proteomes" id="UP000578569">
    <property type="component" value="Unassembled WGS sequence"/>
</dbReference>
<dbReference type="NCBIfam" id="NF046078">
    <property type="entry name" value="STM4504_CBY0614"/>
    <property type="match status" value="1"/>
</dbReference>
<dbReference type="RefSeq" id="WP_183933772.1">
    <property type="nucleotide sequence ID" value="NZ_JACICF010000001.1"/>
</dbReference>
<reference evidence="2 3" key="1">
    <citation type="submission" date="2020-08" db="EMBL/GenBank/DDBJ databases">
        <title>Genomic Encyclopedia of Type Strains, Phase IV (KMG-IV): sequencing the most valuable type-strain genomes for metagenomic binning, comparative biology and taxonomic classification.</title>
        <authorList>
            <person name="Goeker M."/>
        </authorList>
    </citation>
    <scope>NUCLEOTIDE SEQUENCE [LARGE SCALE GENOMIC DNA]</scope>
    <source>
        <strain evidence="2 3">DSM 24194</strain>
    </source>
</reference>
<dbReference type="InterPro" id="IPR049503">
    <property type="entry name" value="AbiJ_NTD4"/>
</dbReference>
<dbReference type="Pfam" id="PF18863">
    <property type="entry name" value="AbiJ_NTD4"/>
    <property type="match status" value="1"/>
</dbReference>
<dbReference type="EMBL" id="JACICF010000001">
    <property type="protein sequence ID" value="MBB3764520.1"/>
    <property type="molecule type" value="Genomic_DNA"/>
</dbReference>
<evidence type="ECO:0000313" key="2">
    <source>
        <dbReference type="EMBL" id="MBB3764520.1"/>
    </source>
</evidence>
<evidence type="ECO:0000259" key="1">
    <source>
        <dbReference type="Pfam" id="PF18863"/>
    </source>
</evidence>
<organism evidence="2 3">
    <name type="scientific">Sphingomicrobium lutaoense</name>
    <dbReference type="NCBI Taxonomy" id="515949"/>
    <lineage>
        <taxon>Bacteria</taxon>
        <taxon>Pseudomonadati</taxon>
        <taxon>Pseudomonadota</taxon>
        <taxon>Alphaproteobacteria</taxon>
        <taxon>Sphingomonadales</taxon>
        <taxon>Sphingomonadaceae</taxon>
        <taxon>Sphingomicrobium</taxon>
    </lineage>
</organism>
<protein>
    <recommendedName>
        <fullName evidence="1">HEPN AbiJ-N-terminal domain-containing protein</fullName>
    </recommendedName>
</protein>
<gene>
    <name evidence="2" type="ORF">FHS50_001543</name>
</gene>
<dbReference type="AlphaFoldDB" id="A0A839Z1H2"/>
<sequence length="225" mass="25930">MIIPLFSERTKPSENDEIYQYEEVPQKLRVQAQQILIDAIGPHEHLGPNCWSPPPHNPSAWEFIHKTICREYGVHRLGNELTEGQNVISFLGSCSAEQFVDVVEISTRYIERIISDWSSVERETRGIAATPTDAIDEINYRFRKSGFGFQFEDGHAFRLDSTYTHEEVIKPALTLISRPGFEGPKDEFLEAHRYFREGDYEATVVEAAKSFESTLKAICEMKRWE</sequence>
<feature type="domain" description="HEPN AbiJ-N-terminal" evidence="1">
    <location>
        <begin position="5"/>
        <end position="172"/>
    </location>
</feature>
<keyword evidence="3" id="KW-1185">Reference proteome</keyword>
<name>A0A839Z1H2_9SPHN</name>
<comment type="caution">
    <text evidence="2">The sequence shown here is derived from an EMBL/GenBank/DDBJ whole genome shotgun (WGS) entry which is preliminary data.</text>
</comment>
<proteinExistence type="predicted"/>